<dbReference type="Proteomes" id="UP000765509">
    <property type="component" value="Unassembled WGS sequence"/>
</dbReference>
<organism evidence="1 2">
    <name type="scientific">Austropuccinia psidii MF-1</name>
    <dbReference type="NCBI Taxonomy" id="1389203"/>
    <lineage>
        <taxon>Eukaryota</taxon>
        <taxon>Fungi</taxon>
        <taxon>Dikarya</taxon>
        <taxon>Basidiomycota</taxon>
        <taxon>Pucciniomycotina</taxon>
        <taxon>Pucciniomycetes</taxon>
        <taxon>Pucciniales</taxon>
        <taxon>Sphaerophragmiaceae</taxon>
        <taxon>Austropuccinia</taxon>
    </lineage>
</organism>
<gene>
    <name evidence="1" type="ORF">O181_057131</name>
</gene>
<evidence type="ECO:0000313" key="2">
    <source>
        <dbReference type="Proteomes" id="UP000765509"/>
    </source>
</evidence>
<reference evidence="1" key="1">
    <citation type="submission" date="2021-03" db="EMBL/GenBank/DDBJ databases">
        <title>Draft genome sequence of rust myrtle Austropuccinia psidii MF-1, a brazilian biotype.</title>
        <authorList>
            <person name="Quecine M.C."/>
            <person name="Pachon D.M.R."/>
            <person name="Bonatelli M.L."/>
            <person name="Correr F.H."/>
            <person name="Franceschini L.M."/>
            <person name="Leite T.F."/>
            <person name="Margarido G.R.A."/>
            <person name="Almeida C.A."/>
            <person name="Ferrarezi J.A."/>
            <person name="Labate C.A."/>
        </authorList>
    </citation>
    <scope>NUCLEOTIDE SEQUENCE</scope>
    <source>
        <strain evidence="1">MF-1</strain>
    </source>
</reference>
<proteinExistence type="predicted"/>
<accession>A0A9Q3EEK0</accession>
<dbReference type="EMBL" id="AVOT02025914">
    <property type="protein sequence ID" value="MBW0517416.1"/>
    <property type="molecule type" value="Genomic_DNA"/>
</dbReference>
<sequence>MNGIEQLLHTLPRISTPLNQNLVQKLKESPHFSGEGEYDHMEFIRNIGMIKEDFELPDRLVTAIFTPYLPNQLIDGISTQDKHMDNKF</sequence>
<name>A0A9Q3EEK0_9BASI</name>
<comment type="caution">
    <text evidence="1">The sequence shown here is derived from an EMBL/GenBank/DDBJ whole genome shotgun (WGS) entry which is preliminary data.</text>
</comment>
<keyword evidence="2" id="KW-1185">Reference proteome</keyword>
<protein>
    <submittedName>
        <fullName evidence="1">Uncharacterized protein</fullName>
    </submittedName>
</protein>
<evidence type="ECO:0000313" key="1">
    <source>
        <dbReference type="EMBL" id="MBW0517416.1"/>
    </source>
</evidence>
<dbReference type="AlphaFoldDB" id="A0A9Q3EEK0"/>